<dbReference type="InterPro" id="IPR012479">
    <property type="entry name" value="SAP30BP"/>
</dbReference>
<proteinExistence type="predicted"/>
<keyword evidence="2" id="KW-1185">Reference proteome</keyword>
<dbReference type="OrthoDB" id="1748668at2759"/>
<dbReference type="PANTHER" id="PTHR13464:SF0">
    <property type="entry name" value="SAP30-BINDING PROTEIN"/>
    <property type="match status" value="1"/>
</dbReference>
<evidence type="ECO:0000313" key="2">
    <source>
        <dbReference type="Proteomes" id="UP000631114"/>
    </source>
</evidence>
<dbReference type="AlphaFoldDB" id="A0A835IKV9"/>
<name>A0A835IKV9_9MAGN</name>
<reference evidence="1 2" key="1">
    <citation type="submission" date="2020-10" db="EMBL/GenBank/DDBJ databases">
        <title>The Coptis chinensis genome and diversification of protoberbering-type alkaloids.</title>
        <authorList>
            <person name="Wang B."/>
            <person name="Shu S."/>
            <person name="Song C."/>
            <person name="Liu Y."/>
        </authorList>
    </citation>
    <scope>NUCLEOTIDE SEQUENCE [LARGE SCALE GENOMIC DNA]</scope>
    <source>
        <strain evidence="1">HL-2020</strain>
        <tissue evidence="1">Leaf</tissue>
    </source>
</reference>
<accession>A0A835IKV9</accession>
<dbReference type="GO" id="GO:0006355">
    <property type="term" value="P:regulation of DNA-templated transcription"/>
    <property type="evidence" value="ECO:0007669"/>
    <property type="project" value="InterPro"/>
</dbReference>
<organism evidence="1 2">
    <name type="scientific">Coptis chinensis</name>
    <dbReference type="NCBI Taxonomy" id="261450"/>
    <lineage>
        <taxon>Eukaryota</taxon>
        <taxon>Viridiplantae</taxon>
        <taxon>Streptophyta</taxon>
        <taxon>Embryophyta</taxon>
        <taxon>Tracheophyta</taxon>
        <taxon>Spermatophyta</taxon>
        <taxon>Magnoliopsida</taxon>
        <taxon>Ranunculales</taxon>
        <taxon>Ranunculaceae</taxon>
        <taxon>Coptidoideae</taxon>
        <taxon>Coptis</taxon>
    </lineage>
</organism>
<comment type="caution">
    <text evidence="1">The sequence shown here is derived from an EMBL/GenBank/DDBJ whole genome shotgun (WGS) entry which is preliminary data.</text>
</comment>
<sequence length="187" mass="21354">MVSSNKKESEGIALLSMYNEEEMEDVYSDEDSEIQNDVDLIENFLPPPPNTVCSEELQEKINTEVSRDRSYRELFCFSKDVFDPHGYDKSDYYVEIDADVRREVERRKERERRRSQRVDFVVGGIQPPVVAPALDGNMQRPAGSVARDTKYAISAATLSAAARVGYCICTTKAKRGWREKISGKRRS</sequence>
<protein>
    <submittedName>
        <fullName evidence="1">Uncharacterized protein</fullName>
    </submittedName>
</protein>
<dbReference type="EMBL" id="JADFTS010000003">
    <property type="protein sequence ID" value="KAF9617518.1"/>
    <property type="molecule type" value="Genomic_DNA"/>
</dbReference>
<gene>
    <name evidence="1" type="ORF">IFM89_036722</name>
</gene>
<dbReference type="PANTHER" id="PTHR13464">
    <property type="entry name" value="TRANSCRIPTIONAL REGULATOR PROTEIN HCNGP"/>
    <property type="match status" value="1"/>
</dbReference>
<dbReference type="Proteomes" id="UP000631114">
    <property type="component" value="Unassembled WGS sequence"/>
</dbReference>
<dbReference type="GO" id="GO:0005634">
    <property type="term" value="C:nucleus"/>
    <property type="evidence" value="ECO:0007669"/>
    <property type="project" value="TreeGrafter"/>
</dbReference>
<evidence type="ECO:0000313" key="1">
    <source>
        <dbReference type="EMBL" id="KAF9617518.1"/>
    </source>
</evidence>